<dbReference type="EMBL" id="BTGU01000117">
    <property type="protein sequence ID" value="GMN61771.1"/>
    <property type="molecule type" value="Genomic_DNA"/>
</dbReference>
<protein>
    <submittedName>
        <fullName evidence="1">Uncharacterized protein</fullName>
    </submittedName>
</protein>
<accession>A0AA88DVC6</accession>
<evidence type="ECO:0000313" key="1">
    <source>
        <dbReference type="EMBL" id="GMN61771.1"/>
    </source>
</evidence>
<organism evidence="1 2">
    <name type="scientific">Ficus carica</name>
    <name type="common">Common fig</name>
    <dbReference type="NCBI Taxonomy" id="3494"/>
    <lineage>
        <taxon>Eukaryota</taxon>
        <taxon>Viridiplantae</taxon>
        <taxon>Streptophyta</taxon>
        <taxon>Embryophyta</taxon>
        <taxon>Tracheophyta</taxon>
        <taxon>Spermatophyta</taxon>
        <taxon>Magnoliopsida</taxon>
        <taxon>eudicotyledons</taxon>
        <taxon>Gunneridae</taxon>
        <taxon>Pentapetalae</taxon>
        <taxon>rosids</taxon>
        <taxon>fabids</taxon>
        <taxon>Rosales</taxon>
        <taxon>Moraceae</taxon>
        <taxon>Ficeae</taxon>
        <taxon>Ficus</taxon>
    </lineage>
</organism>
<dbReference type="Proteomes" id="UP001187192">
    <property type="component" value="Unassembled WGS sequence"/>
</dbReference>
<keyword evidence="2" id="KW-1185">Reference proteome</keyword>
<sequence>MFLLRRQPPPPDRTDIVLATCINTNMYSCPPYHPTCRACGIRLVEIKYLYTWRMSIHRDHSEYDPSGSPGLWETPISREVPHSLKYELFSLPKLCFFACSSVPLTDLSIGVSLVNTSLVSPLFRGASLLQTTRQSTTTQD</sequence>
<name>A0AA88DVC6_FICCA</name>
<gene>
    <name evidence="1" type="ORF">TIFTF001_030862</name>
</gene>
<dbReference type="AlphaFoldDB" id="A0AA88DVC6"/>
<evidence type="ECO:0000313" key="2">
    <source>
        <dbReference type="Proteomes" id="UP001187192"/>
    </source>
</evidence>
<proteinExistence type="predicted"/>
<comment type="caution">
    <text evidence="1">The sequence shown here is derived from an EMBL/GenBank/DDBJ whole genome shotgun (WGS) entry which is preliminary data.</text>
</comment>
<reference evidence="1" key="1">
    <citation type="submission" date="2023-07" db="EMBL/GenBank/DDBJ databases">
        <title>draft genome sequence of fig (Ficus carica).</title>
        <authorList>
            <person name="Takahashi T."/>
            <person name="Nishimura K."/>
        </authorList>
    </citation>
    <scope>NUCLEOTIDE SEQUENCE</scope>
</reference>